<dbReference type="InterPro" id="IPR036179">
    <property type="entry name" value="Ig-like_dom_sf"/>
</dbReference>
<evidence type="ECO:0000256" key="2">
    <source>
        <dbReference type="ARBA" id="ARBA00023319"/>
    </source>
</evidence>
<dbReference type="SUPFAM" id="SSF48726">
    <property type="entry name" value="Immunoglobulin"/>
    <property type="match status" value="1"/>
</dbReference>
<dbReference type="InterPro" id="IPR013783">
    <property type="entry name" value="Ig-like_fold"/>
</dbReference>
<reference evidence="4" key="2">
    <citation type="submission" date="2025-09" db="UniProtKB">
        <authorList>
            <consortium name="Ensembl"/>
        </authorList>
    </citation>
    <scope>IDENTIFICATION</scope>
</reference>
<keyword evidence="1" id="KW-1015">Disulfide bond</keyword>
<organism evidence="4 5">
    <name type="scientific">Periophthalmus magnuspinnatus</name>
    <dbReference type="NCBI Taxonomy" id="409849"/>
    <lineage>
        <taxon>Eukaryota</taxon>
        <taxon>Metazoa</taxon>
        <taxon>Chordata</taxon>
        <taxon>Craniata</taxon>
        <taxon>Vertebrata</taxon>
        <taxon>Euteleostomi</taxon>
        <taxon>Actinopterygii</taxon>
        <taxon>Neopterygii</taxon>
        <taxon>Teleostei</taxon>
        <taxon>Neoteleostei</taxon>
        <taxon>Acanthomorphata</taxon>
        <taxon>Gobiaria</taxon>
        <taxon>Gobiiformes</taxon>
        <taxon>Gobioidei</taxon>
        <taxon>Gobiidae</taxon>
        <taxon>Oxudercinae</taxon>
        <taxon>Periophthalmus</taxon>
    </lineage>
</organism>
<dbReference type="AlphaFoldDB" id="A0A3B3ZQC5"/>
<dbReference type="STRING" id="409849.ENSPMGP00000006531"/>
<accession>A0A3B3ZQC5</accession>
<proteinExistence type="predicted"/>
<dbReference type="InterPro" id="IPR013098">
    <property type="entry name" value="Ig_I-set"/>
</dbReference>
<evidence type="ECO:0000313" key="5">
    <source>
        <dbReference type="Proteomes" id="UP000261520"/>
    </source>
</evidence>
<dbReference type="PROSITE" id="PS50835">
    <property type="entry name" value="IG_LIKE"/>
    <property type="match status" value="1"/>
</dbReference>
<dbReference type="PANTHER" id="PTHR47633:SF4">
    <property type="entry name" value="MYOPALLADIN ISOFORM X1"/>
    <property type="match status" value="1"/>
</dbReference>
<evidence type="ECO:0000313" key="4">
    <source>
        <dbReference type="Ensembl" id="ENSPMGP00000006531.1"/>
    </source>
</evidence>
<evidence type="ECO:0000256" key="1">
    <source>
        <dbReference type="ARBA" id="ARBA00023157"/>
    </source>
</evidence>
<keyword evidence="2" id="KW-0393">Immunoglobulin domain</keyword>
<dbReference type="FunFam" id="2.60.40.10:FF:000032">
    <property type="entry name" value="palladin isoform X1"/>
    <property type="match status" value="1"/>
</dbReference>
<dbReference type="Pfam" id="PF07679">
    <property type="entry name" value="I-set"/>
    <property type="match status" value="1"/>
</dbReference>
<dbReference type="Gene3D" id="2.60.40.10">
    <property type="entry name" value="Immunoglobulins"/>
    <property type="match status" value="1"/>
</dbReference>
<dbReference type="InterPro" id="IPR007110">
    <property type="entry name" value="Ig-like_dom"/>
</dbReference>
<name>A0A3B3ZQC5_9GOBI</name>
<dbReference type="Ensembl" id="ENSPMGT00000006948.1">
    <property type="protein sequence ID" value="ENSPMGP00000006531.1"/>
    <property type="gene ID" value="ENSPMGG00000005483.1"/>
</dbReference>
<reference evidence="4" key="1">
    <citation type="submission" date="2025-08" db="UniProtKB">
        <authorList>
            <consortium name="Ensembl"/>
        </authorList>
    </citation>
    <scope>IDENTIFICATION</scope>
</reference>
<sequence length="143" mass="15787">LFFSNSLSPRAPSNCAPHGVPVGGGRKACSILRGEVARFHACVSGMPQPEVTWFHNRHKLHMHSTCLVIDCIKEKDSGSYKVMAINTEGSAESTASLLVSLRGEQSANYLGFAKRSGHQLFPIMFCICIYQLQRLTIMSKQNF</sequence>
<feature type="domain" description="Ig-like" evidence="3">
    <location>
        <begin position="17"/>
        <end position="100"/>
    </location>
</feature>
<dbReference type="Proteomes" id="UP000261520">
    <property type="component" value="Unplaced"/>
</dbReference>
<dbReference type="PANTHER" id="PTHR47633">
    <property type="entry name" value="IMMUNOGLOBULIN"/>
    <property type="match status" value="1"/>
</dbReference>
<evidence type="ECO:0000259" key="3">
    <source>
        <dbReference type="PROSITE" id="PS50835"/>
    </source>
</evidence>
<protein>
    <recommendedName>
        <fullName evidence="3">Ig-like domain-containing protein</fullName>
    </recommendedName>
</protein>
<keyword evidence="5" id="KW-1185">Reference proteome</keyword>